<dbReference type="AlphaFoldDB" id="A0A1E3BKT6"/>
<comment type="caution">
    <text evidence="1">The sequence shown here is derived from an EMBL/GenBank/DDBJ whole genome shotgun (WGS) entry which is preliminary data.</text>
</comment>
<reference evidence="1 2" key="1">
    <citation type="journal article" date="2016" name="BMC Genomics">
        <title>Comparative genomic and transcriptomic analyses of the Fuzhuan brick tea-fermentation fungus Aspergillus cristatus.</title>
        <authorList>
            <person name="Ge Y."/>
            <person name="Wang Y."/>
            <person name="Liu Y."/>
            <person name="Tan Y."/>
            <person name="Ren X."/>
            <person name="Zhang X."/>
            <person name="Hyde K.D."/>
            <person name="Liu Y."/>
            <person name="Liu Z."/>
        </authorList>
    </citation>
    <scope>NUCLEOTIDE SEQUENCE [LARGE SCALE GENOMIC DNA]</scope>
    <source>
        <strain evidence="1 2">GZAAS20.1005</strain>
    </source>
</reference>
<organism evidence="1 2">
    <name type="scientific">Aspergillus cristatus</name>
    <name type="common">Chinese Fuzhuan brick tea-fermentation fungus</name>
    <name type="synonym">Eurotium cristatum</name>
    <dbReference type="NCBI Taxonomy" id="573508"/>
    <lineage>
        <taxon>Eukaryota</taxon>
        <taxon>Fungi</taxon>
        <taxon>Dikarya</taxon>
        <taxon>Ascomycota</taxon>
        <taxon>Pezizomycotina</taxon>
        <taxon>Eurotiomycetes</taxon>
        <taxon>Eurotiomycetidae</taxon>
        <taxon>Eurotiales</taxon>
        <taxon>Aspergillaceae</taxon>
        <taxon>Aspergillus</taxon>
        <taxon>Aspergillus subgen. Aspergillus</taxon>
    </lineage>
</organism>
<evidence type="ECO:0000313" key="2">
    <source>
        <dbReference type="Proteomes" id="UP000094569"/>
    </source>
</evidence>
<sequence>MADDDDFEDALISSISSLSDAISAEPPSDPDLIKTATKISLRRLENYIPRKASDDTAKVLGAFINHLPLHGQKVMLRLVQEDTPDNRLYDIALHFTTAILIPSND</sequence>
<name>A0A1E3BKT6_ASPCR</name>
<keyword evidence="2" id="KW-1185">Reference proteome</keyword>
<evidence type="ECO:0000313" key="1">
    <source>
        <dbReference type="EMBL" id="ODM20996.1"/>
    </source>
</evidence>
<dbReference type="Proteomes" id="UP000094569">
    <property type="component" value="Unassembled WGS sequence"/>
</dbReference>
<dbReference type="VEuPathDB" id="FungiDB:SI65_04049"/>
<proteinExistence type="predicted"/>
<accession>A0A1E3BKT6</accession>
<gene>
    <name evidence="1" type="ORF">SI65_04049</name>
</gene>
<dbReference type="EMBL" id="JXNT01000003">
    <property type="protein sequence ID" value="ODM20996.1"/>
    <property type="molecule type" value="Genomic_DNA"/>
</dbReference>
<protein>
    <submittedName>
        <fullName evidence="1">Uncharacterized protein</fullName>
    </submittedName>
</protein>
<dbReference type="OrthoDB" id="2104739at2759"/>